<dbReference type="EMBL" id="GGEC01083471">
    <property type="protein sequence ID" value="MBX63955.1"/>
    <property type="molecule type" value="Transcribed_RNA"/>
</dbReference>
<evidence type="ECO:0000313" key="1">
    <source>
        <dbReference type="EMBL" id="MBX63955.1"/>
    </source>
</evidence>
<accession>A0A2P2QAG0</accession>
<protein>
    <submittedName>
        <fullName evidence="1">Uncharacterized protein</fullName>
    </submittedName>
</protein>
<proteinExistence type="predicted"/>
<organism evidence="1">
    <name type="scientific">Rhizophora mucronata</name>
    <name type="common">Asiatic mangrove</name>
    <dbReference type="NCBI Taxonomy" id="61149"/>
    <lineage>
        <taxon>Eukaryota</taxon>
        <taxon>Viridiplantae</taxon>
        <taxon>Streptophyta</taxon>
        <taxon>Embryophyta</taxon>
        <taxon>Tracheophyta</taxon>
        <taxon>Spermatophyta</taxon>
        <taxon>Magnoliopsida</taxon>
        <taxon>eudicotyledons</taxon>
        <taxon>Gunneridae</taxon>
        <taxon>Pentapetalae</taxon>
        <taxon>rosids</taxon>
        <taxon>fabids</taxon>
        <taxon>Malpighiales</taxon>
        <taxon>Rhizophoraceae</taxon>
        <taxon>Rhizophora</taxon>
    </lineage>
</organism>
<dbReference type="AlphaFoldDB" id="A0A2P2QAG0"/>
<reference evidence="1" key="1">
    <citation type="submission" date="2018-02" db="EMBL/GenBank/DDBJ databases">
        <title>Rhizophora mucronata_Transcriptome.</title>
        <authorList>
            <person name="Meera S.P."/>
            <person name="Sreeshan A."/>
            <person name="Augustine A."/>
        </authorList>
    </citation>
    <scope>NUCLEOTIDE SEQUENCE</scope>
    <source>
        <tissue evidence="1">Leaf</tissue>
    </source>
</reference>
<name>A0A2P2QAG0_RHIMU</name>
<sequence>MSLIIQNRKITKTSSKSLEEWERVAYVLRHPI</sequence>